<comment type="cofactor">
    <cofactor evidence="1">
        <name>Zn(2+)</name>
        <dbReference type="ChEBI" id="CHEBI:29105"/>
    </cofactor>
</comment>
<dbReference type="CDD" id="cd06572">
    <property type="entry name" value="Histidinol_dh"/>
    <property type="match status" value="1"/>
</dbReference>
<dbReference type="AlphaFoldDB" id="A0A450USR0"/>
<dbReference type="InterPro" id="IPR022695">
    <property type="entry name" value="Histidinol_DH_monofunct"/>
</dbReference>
<keyword evidence="4" id="KW-0862">Zinc</keyword>
<proteinExistence type="inferred from homology"/>
<organism evidence="11">
    <name type="scientific">Candidatus Kentrum eta</name>
    <dbReference type="NCBI Taxonomy" id="2126337"/>
    <lineage>
        <taxon>Bacteria</taxon>
        <taxon>Pseudomonadati</taxon>
        <taxon>Pseudomonadota</taxon>
        <taxon>Gammaproteobacteria</taxon>
        <taxon>Candidatus Kentrum</taxon>
    </lineage>
</organism>
<keyword evidence="8" id="KW-0520">NAD</keyword>
<evidence type="ECO:0000256" key="2">
    <source>
        <dbReference type="ARBA" id="ARBA00010178"/>
    </source>
</evidence>
<dbReference type="PRINTS" id="PR00083">
    <property type="entry name" value="HOLDHDRGNASE"/>
</dbReference>
<evidence type="ECO:0000313" key="10">
    <source>
        <dbReference type="EMBL" id="VFJ94570.1"/>
    </source>
</evidence>
<dbReference type="PIRSF" id="PIRSF000099">
    <property type="entry name" value="Histidinol_dh"/>
    <property type="match status" value="1"/>
</dbReference>
<evidence type="ECO:0000256" key="6">
    <source>
        <dbReference type="PIRNR" id="PIRNR000099"/>
    </source>
</evidence>
<dbReference type="Gene3D" id="3.40.50.1980">
    <property type="entry name" value="Nitrogenase molybdenum iron protein domain"/>
    <property type="match status" value="2"/>
</dbReference>
<dbReference type="Gene3D" id="1.20.5.1300">
    <property type="match status" value="1"/>
</dbReference>
<feature type="binding site" evidence="8">
    <location>
        <position position="193"/>
    </location>
    <ligand>
        <name>NAD(+)</name>
        <dbReference type="ChEBI" id="CHEBI:57540"/>
    </ligand>
</feature>
<dbReference type="InterPro" id="IPR016161">
    <property type="entry name" value="Ald_DH/histidinol_DH"/>
</dbReference>
<dbReference type="GO" id="GO:0046872">
    <property type="term" value="F:metal ion binding"/>
    <property type="evidence" value="ECO:0007669"/>
    <property type="project" value="UniProtKB-KW"/>
</dbReference>
<evidence type="ECO:0000256" key="3">
    <source>
        <dbReference type="ARBA" id="ARBA00022723"/>
    </source>
</evidence>
<evidence type="ECO:0000256" key="5">
    <source>
        <dbReference type="ARBA" id="ARBA00023002"/>
    </source>
</evidence>
<feature type="active site" description="Proton acceptor" evidence="7">
    <location>
        <position position="331"/>
    </location>
</feature>
<dbReference type="GO" id="GO:0004399">
    <property type="term" value="F:histidinol dehydrogenase activity"/>
    <property type="evidence" value="ECO:0007669"/>
    <property type="project" value="InterPro"/>
</dbReference>
<dbReference type="EMBL" id="CAADFG010000073">
    <property type="protein sequence ID" value="VFJ94570.1"/>
    <property type="molecule type" value="Genomic_DNA"/>
</dbReference>
<evidence type="ECO:0000256" key="8">
    <source>
        <dbReference type="PIRSR" id="PIRSR000099-2"/>
    </source>
</evidence>
<evidence type="ECO:0000256" key="1">
    <source>
        <dbReference type="ARBA" id="ARBA00001947"/>
    </source>
</evidence>
<feature type="active site" description="Proton acceptor" evidence="7">
    <location>
        <position position="332"/>
    </location>
</feature>
<name>A0A450USR0_9GAMM</name>
<feature type="binding site" evidence="8">
    <location>
        <position position="216"/>
    </location>
    <ligand>
        <name>NAD(+)</name>
        <dbReference type="ChEBI" id="CHEBI:57540"/>
    </ligand>
</feature>
<evidence type="ECO:0000313" key="12">
    <source>
        <dbReference type="EMBL" id="VFK01784.1"/>
    </source>
</evidence>
<evidence type="ECO:0000256" key="7">
    <source>
        <dbReference type="PIRSR" id="PIRSR000099-1"/>
    </source>
</evidence>
<evidence type="ECO:0000313" key="11">
    <source>
        <dbReference type="EMBL" id="VFJ95568.1"/>
    </source>
</evidence>
<dbReference type="InterPro" id="IPR012131">
    <property type="entry name" value="Hstdl_DH"/>
</dbReference>
<feature type="binding site" evidence="8">
    <location>
        <position position="131"/>
    </location>
    <ligand>
        <name>NAD(+)</name>
        <dbReference type="ChEBI" id="CHEBI:57540"/>
    </ligand>
</feature>
<dbReference type="EMBL" id="CAADFJ010000072">
    <property type="protein sequence ID" value="VFK01784.1"/>
    <property type="molecule type" value="Genomic_DNA"/>
</dbReference>
<keyword evidence="5 6" id="KW-0560">Oxidoreductase</keyword>
<dbReference type="NCBIfam" id="TIGR00069">
    <property type="entry name" value="hisD"/>
    <property type="match status" value="1"/>
</dbReference>
<dbReference type="Pfam" id="PF00815">
    <property type="entry name" value="Histidinol_dh"/>
    <property type="match status" value="1"/>
</dbReference>
<reference evidence="11" key="1">
    <citation type="submission" date="2019-02" db="EMBL/GenBank/DDBJ databases">
        <authorList>
            <person name="Gruber-Vodicka R. H."/>
            <person name="Seah K. B. B."/>
        </authorList>
    </citation>
    <scope>NUCLEOTIDE SEQUENCE</scope>
    <source>
        <strain evidence="12">BECK_SA2B12</strain>
        <strain evidence="10">BECK_SA2B15</strain>
        <strain evidence="11">BECK_SA2B20</strain>
    </source>
</reference>
<keyword evidence="3" id="KW-0479">Metal-binding</keyword>
<accession>A0A450USR0</accession>
<dbReference type="InterPro" id="IPR001692">
    <property type="entry name" value="Histidinol_DH_CS"/>
</dbReference>
<dbReference type="FunFam" id="3.40.50.1980:FF:000001">
    <property type="entry name" value="Histidinol dehydrogenase"/>
    <property type="match status" value="1"/>
</dbReference>
<protein>
    <submittedName>
        <fullName evidence="11">Histidinol dehydrogenase</fullName>
    </submittedName>
</protein>
<evidence type="ECO:0000256" key="9">
    <source>
        <dbReference type="RuleBase" id="RU004175"/>
    </source>
</evidence>
<dbReference type="EMBL" id="CAADFI010000077">
    <property type="protein sequence ID" value="VFJ95568.1"/>
    <property type="molecule type" value="Genomic_DNA"/>
</dbReference>
<dbReference type="GO" id="GO:0051287">
    <property type="term" value="F:NAD binding"/>
    <property type="evidence" value="ECO:0007669"/>
    <property type="project" value="InterPro"/>
</dbReference>
<gene>
    <name evidence="10" type="ORF">BECKH772A_GA0070896_1007313</name>
    <name evidence="11" type="ORF">BECKH772B_GA0070898_1007713</name>
    <name evidence="12" type="ORF">BECKH772C_GA0070978_1007213</name>
</gene>
<dbReference type="PROSITE" id="PS00611">
    <property type="entry name" value="HISOL_DEHYDROGENASE"/>
    <property type="match status" value="1"/>
</dbReference>
<sequence length="432" mass="46805">MKINVYELAKLSLRERSELLTRAEVDITGLLDTVRPIIASVREHGDDALSDYAKKFDQALVTPTTLAAKKNDFQRARDRLEPKLKDAIEISARNIRNFHKKQMPEEMWLMEVAPGIIAGEKVTPISSVGLYVPRGKGSFPSVMLMLCIPAVIAKVPKVIVCTPPTPEGTIDDASLYAAEVCGVTDLYKVGGSQAIAAMAYGTQVIPKVDKVIGPGNPYVSAAKRLLYGTIDVGIPAGPSEAIILCDETTAPDIAAMDLLIEAEHGPDSSALLVTHSAKLADEVRARLPSLINELPSERKNFCMSVMSTYGGIVITRNLDESVDFVNAFAPEHMEVLVEEPMAVLPKIKNAGEILLGKYTPITFGNFSLGVNAILPTGGFAKTFSCVTVHDFLKRSSVGYVTQDGYRDLKDPAYQLATYEGFPSHARAVRARA</sequence>
<dbReference type="PANTHER" id="PTHR21256">
    <property type="entry name" value="HISTIDINOL DEHYDROGENASE HDH"/>
    <property type="match status" value="1"/>
</dbReference>
<dbReference type="PANTHER" id="PTHR21256:SF2">
    <property type="entry name" value="HISTIDINE BIOSYNTHESIS TRIFUNCTIONAL PROTEIN"/>
    <property type="match status" value="1"/>
</dbReference>
<dbReference type="GO" id="GO:0000105">
    <property type="term" value="P:L-histidine biosynthetic process"/>
    <property type="evidence" value="ECO:0007669"/>
    <property type="project" value="InterPro"/>
</dbReference>
<dbReference type="GO" id="GO:0005829">
    <property type="term" value="C:cytosol"/>
    <property type="evidence" value="ECO:0007669"/>
    <property type="project" value="TreeGrafter"/>
</dbReference>
<comment type="similarity">
    <text evidence="2 6 9">Belongs to the histidinol dehydrogenase family.</text>
</comment>
<evidence type="ECO:0000256" key="4">
    <source>
        <dbReference type="ARBA" id="ARBA00022833"/>
    </source>
</evidence>
<dbReference type="SUPFAM" id="SSF53720">
    <property type="entry name" value="ALDH-like"/>
    <property type="match status" value="1"/>
</dbReference>